<evidence type="ECO:0000259" key="3">
    <source>
        <dbReference type="Pfam" id="PF04183"/>
    </source>
</evidence>
<gene>
    <name evidence="5" type="ORF">Pme01_19900</name>
</gene>
<evidence type="ECO:0000313" key="5">
    <source>
        <dbReference type="EMBL" id="GII22393.1"/>
    </source>
</evidence>
<organism evidence="5 6">
    <name type="scientific">Planosporangium mesophilum</name>
    <dbReference type="NCBI Taxonomy" id="689768"/>
    <lineage>
        <taxon>Bacteria</taxon>
        <taxon>Bacillati</taxon>
        <taxon>Actinomycetota</taxon>
        <taxon>Actinomycetes</taxon>
        <taxon>Micromonosporales</taxon>
        <taxon>Micromonosporaceae</taxon>
        <taxon>Planosporangium</taxon>
    </lineage>
</organism>
<protein>
    <submittedName>
        <fullName evidence="5">Iron transporter</fullName>
    </submittedName>
</protein>
<dbReference type="InterPro" id="IPR037455">
    <property type="entry name" value="LucA/IucC-like"/>
</dbReference>
<feature type="domain" description="Aerobactin siderophore biosynthesis IucA/IucC N-terminal" evidence="3">
    <location>
        <begin position="172"/>
        <end position="221"/>
    </location>
</feature>
<comment type="pathway">
    <text evidence="1">Siderophore biosynthesis.</text>
</comment>
<evidence type="ECO:0000256" key="2">
    <source>
        <dbReference type="ARBA" id="ARBA00007832"/>
    </source>
</evidence>
<evidence type="ECO:0000259" key="4">
    <source>
        <dbReference type="Pfam" id="PF06276"/>
    </source>
</evidence>
<dbReference type="AlphaFoldDB" id="A0A8J3T8X2"/>
<name>A0A8J3T8X2_9ACTN</name>
<reference evidence="5" key="1">
    <citation type="submission" date="2021-01" db="EMBL/GenBank/DDBJ databases">
        <title>Whole genome shotgun sequence of Planosporangium mesophilum NBRC 109066.</title>
        <authorList>
            <person name="Komaki H."/>
            <person name="Tamura T."/>
        </authorList>
    </citation>
    <scope>NUCLEOTIDE SEQUENCE</scope>
    <source>
        <strain evidence="5">NBRC 109066</strain>
    </source>
</reference>
<evidence type="ECO:0000313" key="6">
    <source>
        <dbReference type="Proteomes" id="UP000599074"/>
    </source>
</evidence>
<dbReference type="Gene3D" id="1.10.510.40">
    <property type="match status" value="1"/>
</dbReference>
<dbReference type="GO" id="GO:0019290">
    <property type="term" value="P:siderophore biosynthetic process"/>
    <property type="evidence" value="ECO:0007669"/>
    <property type="project" value="InterPro"/>
</dbReference>
<feature type="domain" description="Aerobactin siderophore biosynthesis IucA/IucC N-terminal" evidence="3">
    <location>
        <begin position="233"/>
        <end position="362"/>
    </location>
</feature>
<dbReference type="InterPro" id="IPR007310">
    <property type="entry name" value="Aerobactin_biosyn_IucA/IucC_N"/>
</dbReference>
<sequence>MAHPGTTGTAAPPADTGYLTHAESATGAALEGDPTLRTAYADALPGARAAVLSRLWGALGGEPIPGVLRVTREHDDLVIELTGHELRGPSAAARLFAVAPPGLAPVLDGRPYEHPADLLAALDLPGHADRLRAEVDESVANLALARAAQPAPDGGPPVLERLSRREPGAAIAYAEQLVVDGHPLHPCCRTRRGLSTADVLAYAPEHHPIVGLAVVDVPPDQWLSTGDGLPPRLLMHPWQRDHVLDRYPGLRPTGETVPARPLMSLRTLAPVDEPEWHVKTAVDVQMTSAVRTVSDAAIHNGPALSALLGDLGAAIPGLGLLAEVAAGAVVVDGAPDRSLAMVRRRAPRPAPGEVVVPLAALAARSPADGRPLVREAVTLGYRGHPDGFFTALVNLLFPALTTLLYLGVALEAHGQNMCVVLRGGRPVRLLYRDLGGVRISPRRLAASGLESPPLRGDIISDDPHVLRTKLTAALLSGVVSEQVAVLGREYDLDPAGLWRIADSALADAYAALPAAAGADGAVLRTSPWPVKATTAMRLADDPLEDRWTWRDNPIGAR</sequence>
<accession>A0A8J3T8X2</accession>
<dbReference type="GO" id="GO:0016881">
    <property type="term" value="F:acid-amino acid ligase activity"/>
    <property type="evidence" value="ECO:0007669"/>
    <property type="project" value="UniProtKB-ARBA"/>
</dbReference>
<dbReference type="RefSeq" id="WP_203935523.1">
    <property type="nucleotide sequence ID" value="NZ_BOON01000018.1"/>
</dbReference>
<keyword evidence="6" id="KW-1185">Reference proteome</keyword>
<dbReference type="PANTHER" id="PTHR34384:SF5">
    <property type="entry name" value="L-2,3-DIAMINOPROPANOATE--CITRATE LIGASE"/>
    <property type="match status" value="1"/>
</dbReference>
<comment type="similarity">
    <text evidence="2">Belongs to the IucA/IucC family.</text>
</comment>
<dbReference type="EMBL" id="BOON01000018">
    <property type="protein sequence ID" value="GII22393.1"/>
    <property type="molecule type" value="Genomic_DNA"/>
</dbReference>
<evidence type="ECO:0000256" key="1">
    <source>
        <dbReference type="ARBA" id="ARBA00004924"/>
    </source>
</evidence>
<proteinExistence type="inferred from homology"/>
<dbReference type="Pfam" id="PF06276">
    <property type="entry name" value="FhuF"/>
    <property type="match status" value="1"/>
</dbReference>
<dbReference type="Pfam" id="PF04183">
    <property type="entry name" value="IucA_IucC"/>
    <property type="match status" value="2"/>
</dbReference>
<dbReference type="InterPro" id="IPR022770">
    <property type="entry name" value="IucA/IucC-like_C"/>
</dbReference>
<comment type="caution">
    <text evidence="5">The sequence shown here is derived from an EMBL/GenBank/DDBJ whole genome shotgun (WGS) entry which is preliminary data.</text>
</comment>
<dbReference type="Proteomes" id="UP000599074">
    <property type="component" value="Unassembled WGS sequence"/>
</dbReference>
<feature type="domain" description="Aerobactin siderophore biosynthesis IucA/IucC-like C-terminal" evidence="4">
    <location>
        <begin position="388"/>
        <end position="541"/>
    </location>
</feature>
<dbReference type="Gene3D" id="6.10.250.3370">
    <property type="match status" value="1"/>
</dbReference>
<dbReference type="PANTHER" id="PTHR34384">
    <property type="entry name" value="L-2,3-DIAMINOPROPANOATE--CITRATE LIGASE"/>
    <property type="match status" value="1"/>
</dbReference>